<evidence type="ECO:0000313" key="4">
    <source>
        <dbReference type="Proteomes" id="UP000546642"/>
    </source>
</evidence>
<feature type="domain" description="Transposase DDE" evidence="1">
    <location>
        <begin position="9"/>
        <end position="471"/>
    </location>
</feature>
<reference evidence="2 4" key="1">
    <citation type="submission" date="2020-08" db="EMBL/GenBank/DDBJ databases">
        <title>Sequencing the genomes of 1000 actinobacteria strains.</title>
        <authorList>
            <person name="Klenk H.-P."/>
        </authorList>
    </citation>
    <scope>NUCLEOTIDE SEQUENCE [LARGE SCALE GENOMIC DNA]</scope>
    <source>
        <strain evidence="2 4">DSM 46659</strain>
    </source>
</reference>
<organism evidence="2 4">
    <name type="scientific">Nocardiopsis mwathae</name>
    <dbReference type="NCBI Taxonomy" id="1472723"/>
    <lineage>
        <taxon>Bacteria</taxon>
        <taxon>Bacillati</taxon>
        <taxon>Actinomycetota</taxon>
        <taxon>Actinomycetes</taxon>
        <taxon>Streptosporangiales</taxon>
        <taxon>Nocardiopsidaceae</taxon>
        <taxon>Nocardiopsis</taxon>
    </lineage>
</organism>
<dbReference type="EMBL" id="JACHDS010000001">
    <property type="protein sequence ID" value="MBB6173972.1"/>
    <property type="molecule type" value="Genomic_DNA"/>
</dbReference>
<sequence>MSEPTRWDRGLSVTTDGKHLVGHAGAVLLRKLADRTGLTRALTDVLPSSTANGWKERATALVHLAIAIALGARSLLEAERLGLHHQHIFGPPASDSTLRRLLEALDEPTLAAITKARKHIRRHVWTLLHLRPGGFPHLSVAGRELKGWITVDLDATVITSASKKHGAAPTFKGTFGFHPLGAWCANTGECLAMQLRPGNAGANTVDDHIGVLRAALDQIPGSSAAKLLIRADGAGATHGLLNHLEALATTRRTVRYTVGWKITPEDESAIARLPEHAWQTSLTQEGEVQEGYEVAELTGLNTRQGWPHGLRLIARRVRPSKRHAKNLTAFEKRTGWRYSVTATNIGRMWGIPGSHQVQFLDALHRDHAGVEDRVRTNKAMGLANLPSRSWDINTAWMLAANIACDLDAWLRLLTLHDHDDLARAEPEAMRFRLYHLPARLARHARRRLLRLERTWPWAEAFATCWMRLRGLPAAG</sequence>
<dbReference type="Pfam" id="PF13701">
    <property type="entry name" value="DDE_Tnp_1_4"/>
    <property type="match status" value="1"/>
</dbReference>
<dbReference type="InterPro" id="IPR047960">
    <property type="entry name" value="Transpos_IS1380"/>
</dbReference>
<protein>
    <recommendedName>
        <fullName evidence="1">Transposase DDE domain-containing protein</fullName>
    </recommendedName>
</protein>
<gene>
    <name evidence="2" type="ORF">HNR23_004032</name>
    <name evidence="3" type="ORF">HNR23_004477</name>
</gene>
<dbReference type="Proteomes" id="UP000546642">
    <property type="component" value="Unassembled WGS sequence"/>
</dbReference>
<evidence type="ECO:0000313" key="3">
    <source>
        <dbReference type="EMBL" id="MBB6174417.1"/>
    </source>
</evidence>
<comment type="caution">
    <text evidence="2">The sequence shown here is derived from an EMBL/GenBank/DDBJ whole genome shotgun (WGS) entry which is preliminary data.</text>
</comment>
<evidence type="ECO:0000259" key="1">
    <source>
        <dbReference type="Pfam" id="PF13701"/>
    </source>
</evidence>
<dbReference type="EMBL" id="JACHDS010000001">
    <property type="protein sequence ID" value="MBB6174417.1"/>
    <property type="molecule type" value="Genomic_DNA"/>
</dbReference>
<dbReference type="RefSeq" id="WP_343070631.1">
    <property type="nucleotide sequence ID" value="NZ_JACHDS010000001.1"/>
</dbReference>
<evidence type="ECO:0000313" key="2">
    <source>
        <dbReference type="EMBL" id="MBB6173972.1"/>
    </source>
</evidence>
<keyword evidence="4" id="KW-1185">Reference proteome</keyword>
<accession>A0A7X0D6W0</accession>
<proteinExistence type="predicted"/>
<dbReference type="AlphaFoldDB" id="A0A7X0D6W0"/>
<name>A0A7X0D6W0_9ACTN</name>
<dbReference type="NCBIfam" id="NF033539">
    <property type="entry name" value="transpos_IS1380"/>
    <property type="match status" value="1"/>
</dbReference>
<dbReference type="InterPro" id="IPR025668">
    <property type="entry name" value="Tnp_DDE_dom"/>
</dbReference>